<evidence type="ECO:0000313" key="2">
    <source>
        <dbReference type="Proteomes" id="UP000190951"/>
    </source>
</evidence>
<dbReference type="KEGG" id="crw:CROST_001690"/>
<dbReference type="Proteomes" id="UP000190951">
    <property type="component" value="Chromosome"/>
</dbReference>
<keyword evidence="2" id="KW-1185">Reference proteome</keyword>
<dbReference type="STRING" id="84029.CROST_00880"/>
<reference evidence="1 2" key="1">
    <citation type="submission" date="2022-04" db="EMBL/GenBank/DDBJ databases">
        <title>Genome sequence of C. roseum typestrain.</title>
        <authorList>
            <person name="Poehlein A."/>
            <person name="Schoch T."/>
            <person name="Duerre P."/>
            <person name="Daniel R."/>
        </authorList>
    </citation>
    <scope>NUCLEOTIDE SEQUENCE [LARGE SCALE GENOMIC DNA]</scope>
    <source>
        <strain evidence="1 2">DSM 7320</strain>
    </source>
</reference>
<sequence length="29" mass="3248">MVEANLEKIFEELELSVVDSLNYGNNCAC</sequence>
<evidence type="ECO:0000313" key="1">
    <source>
        <dbReference type="EMBL" id="URZ09498.1"/>
    </source>
</evidence>
<gene>
    <name evidence="1" type="ORF">CROST_001690</name>
</gene>
<protein>
    <submittedName>
        <fullName evidence="1">Uncharacterized protein</fullName>
    </submittedName>
</protein>
<accession>A0A1S8LQ20</accession>
<dbReference type="EMBL" id="CP096983">
    <property type="protein sequence ID" value="URZ09498.1"/>
    <property type="molecule type" value="Genomic_DNA"/>
</dbReference>
<organism evidence="1 2">
    <name type="scientific">Clostridium felsineum</name>
    <dbReference type="NCBI Taxonomy" id="36839"/>
    <lineage>
        <taxon>Bacteria</taxon>
        <taxon>Bacillati</taxon>
        <taxon>Bacillota</taxon>
        <taxon>Clostridia</taxon>
        <taxon>Eubacteriales</taxon>
        <taxon>Clostridiaceae</taxon>
        <taxon>Clostridium</taxon>
    </lineage>
</organism>
<dbReference type="AlphaFoldDB" id="A0A1S8LQ20"/>
<proteinExistence type="predicted"/>
<name>A0A1S8LQ20_9CLOT</name>